<feature type="domain" description="PAP/OAS1 substrate-binding-related" evidence="3">
    <location>
        <begin position="170"/>
        <end position="362"/>
    </location>
</feature>
<dbReference type="Pfam" id="PF22600">
    <property type="entry name" value="MTPAP-like_central"/>
    <property type="match status" value="1"/>
</dbReference>
<dbReference type="InterPro" id="IPR043519">
    <property type="entry name" value="NT_sf"/>
</dbReference>
<dbReference type="Gene3D" id="1.10.1410.10">
    <property type="match status" value="1"/>
</dbReference>
<dbReference type="PANTHER" id="PTHR45979:SF6">
    <property type="entry name" value="NUCLEOTIDYLTRANSFERASE DOMAIN PROTEIN"/>
    <property type="match status" value="1"/>
</dbReference>
<dbReference type="InterPro" id="IPR058920">
    <property type="entry name" value="PAP-OAS1-bd-rel"/>
</dbReference>
<keyword evidence="5" id="KW-1185">Reference proteome</keyword>
<dbReference type="SUPFAM" id="SSF81631">
    <property type="entry name" value="PAP/OAS1 substrate-binding domain"/>
    <property type="match status" value="1"/>
</dbReference>
<dbReference type="SUPFAM" id="SSF81301">
    <property type="entry name" value="Nucleotidyltransferase"/>
    <property type="match status" value="1"/>
</dbReference>
<proteinExistence type="predicted"/>
<reference evidence="4 5" key="1">
    <citation type="submission" date="2024-04" db="EMBL/GenBank/DDBJ databases">
        <authorList>
            <person name="Fracassetti M."/>
        </authorList>
    </citation>
    <scope>NUCLEOTIDE SEQUENCE [LARGE SCALE GENOMIC DNA]</scope>
</reference>
<accession>A0AAV2GML4</accession>
<gene>
    <name evidence="4" type="ORF">LTRI10_LOCUS51249</name>
</gene>
<dbReference type="Pfam" id="PF26180">
    <property type="entry name" value="PAP-OAS1"/>
    <property type="match status" value="1"/>
</dbReference>
<protein>
    <submittedName>
        <fullName evidence="4">Uncharacterized protein</fullName>
    </submittedName>
</protein>
<evidence type="ECO:0000259" key="2">
    <source>
        <dbReference type="Pfam" id="PF22600"/>
    </source>
</evidence>
<feature type="domain" description="Poly(A) RNA polymerase mitochondrial-like central palm" evidence="2">
    <location>
        <begin position="38"/>
        <end position="158"/>
    </location>
</feature>
<feature type="region of interest" description="Disordered" evidence="1">
    <location>
        <begin position="574"/>
        <end position="598"/>
    </location>
</feature>
<dbReference type="InterPro" id="IPR058921">
    <property type="entry name" value="PAP/OAS1-rel"/>
</dbReference>
<sequence length="780" mass="88226">MEDLRSLSALTSSTFYSPMLEVNPLSIDSELWFMAEHRIYEILSCIQPASASEKKREEVISYISRLIKAHYSCEVFAFGSVPLKTYLPDGDIDLTILTHQSIEEGLAKGISDILQGHEHDPMFDVKSVQYIEAQVKILKFLVNDISVDISFNQMTGLSALCFLELADQIMGKDHLLKRSIILIKTWCFYESRILGAYHGLISTYALEMLVLHIFNIFHSSLNGPLAVLYKFLDYYSSFDWDNHGVCINGVIKISSLPDIVVELPVENGSRLLLEPDFYNYCKETFAIPVNELDSGRHEFVVKHINIMDPLSYSNNLGRSVSRGNFHRIKCAFSYGAQMLRAVLNGPGEYIGKGLEKFFTNTLGRNGTGQRADANSPVPAFGTGRSDACDLSGDYDRCHSGLLQGQWYHNYRLPDHFHNIPSKQSSLSEILSKKSNIFSWTGQNGHPQKGTKAFLQRGLPGLCPCPSKRCTTGIDGLGNLRGTGTYIPDMDRYKEIWSRMKTLENQDFFNKGPPCQSFEMSYQILDQAEPVEHANRQNCNSWVDLQQANFPVLSSINDSSILFSDNQVHHVFNDGLLHQPRSGSSSGPTNFKTSSESSSPSFLAYDLAASSVYWDEVDDSLFTVRMAFSRIQMTEHEKLEEVRVVREEEEEYQLKKDDFPPLPSYVIKPNSVSREEECPLKKLDFPPLVGNYVVVPCNVSREEEDQDFPPLVCVSGVEPCRVIREEEYQLKNEDFPPLVSNCTLKPCKVAREAESLLKKEDFPPLSVFVGLQEKNKKKDMY</sequence>
<evidence type="ECO:0000259" key="3">
    <source>
        <dbReference type="Pfam" id="PF26180"/>
    </source>
</evidence>
<dbReference type="PANTHER" id="PTHR45979">
    <property type="entry name" value="PAP/OAS1 SUBSTRATE-BINDING DOMAIN SUPERFAMILY"/>
    <property type="match status" value="1"/>
</dbReference>
<feature type="compositionally biased region" description="Polar residues" evidence="1">
    <location>
        <begin position="580"/>
        <end position="592"/>
    </location>
</feature>
<evidence type="ECO:0000256" key="1">
    <source>
        <dbReference type="SAM" id="MobiDB-lite"/>
    </source>
</evidence>
<evidence type="ECO:0000313" key="4">
    <source>
        <dbReference type="EMBL" id="CAL1411919.1"/>
    </source>
</evidence>
<evidence type="ECO:0000313" key="5">
    <source>
        <dbReference type="Proteomes" id="UP001497516"/>
    </source>
</evidence>
<dbReference type="Proteomes" id="UP001497516">
    <property type="component" value="Chromosome 9"/>
</dbReference>
<dbReference type="CDD" id="cd05402">
    <property type="entry name" value="NT_PAP_TUTase"/>
    <property type="match status" value="1"/>
</dbReference>
<name>A0AAV2GML4_9ROSI</name>
<dbReference type="AlphaFoldDB" id="A0AAV2GML4"/>
<dbReference type="InterPro" id="IPR054708">
    <property type="entry name" value="MTPAP-like_central"/>
</dbReference>
<dbReference type="EMBL" id="OZ034822">
    <property type="protein sequence ID" value="CAL1411919.1"/>
    <property type="molecule type" value="Genomic_DNA"/>
</dbReference>
<dbReference type="Gene3D" id="3.30.460.10">
    <property type="entry name" value="Beta Polymerase, domain 2"/>
    <property type="match status" value="1"/>
</dbReference>
<organism evidence="4 5">
    <name type="scientific">Linum trigynum</name>
    <dbReference type="NCBI Taxonomy" id="586398"/>
    <lineage>
        <taxon>Eukaryota</taxon>
        <taxon>Viridiplantae</taxon>
        <taxon>Streptophyta</taxon>
        <taxon>Embryophyta</taxon>
        <taxon>Tracheophyta</taxon>
        <taxon>Spermatophyta</taxon>
        <taxon>Magnoliopsida</taxon>
        <taxon>eudicotyledons</taxon>
        <taxon>Gunneridae</taxon>
        <taxon>Pentapetalae</taxon>
        <taxon>rosids</taxon>
        <taxon>fabids</taxon>
        <taxon>Malpighiales</taxon>
        <taxon>Linaceae</taxon>
        <taxon>Linum</taxon>
    </lineage>
</organism>